<evidence type="ECO:0000313" key="1">
    <source>
        <dbReference type="EMBL" id="KLN61671.1"/>
    </source>
</evidence>
<keyword evidence="2" id="KW-1185">Reference proteome</keyword>
<dbReference type="SUPFAM" id="SSF53850">
    <property type="entry name" value="Periplasmic binding protein-like II"/>
    <property type="match status" value="1"/>
</dbReference>
<dbReference type="AlphaFoldDB" id="A0A0H2MHL3"/>
<proteinExistence type="predicted"/>
<protein>
    <recommendedName>
        <fullName evidence="3">Solute-binding protein family 3/N-terminal domain-containing protein</fullName>
    </recommendedName>
</protein>
<dbReference type="Gene3D" id="3.40.190.10">
    <property type="entry name" value="Periplasmic binding protein-like II"/>
    <property type="match status" value="2"/>
</dbReference>
<sequence>MQSIITILVYTLFIGWISSVSAQALFTARGPETPNDHRYDYQQKLLELALDKTREDYGDFTLVKSRMGANTKRAMWEVETGLYENYFVANAATPKRLEDMVPVPFPIDLGILGYRVFFASKETRERLRSVSSLADLKKFRMVQGLGWSDSEILKNAGFQVAEASDYHGMFQMVASNRVDLFPRGINEFLKEWKTNKHIENLSYDEGLILYYPFPKFFYTTRGNEAQAERIMKGLVRAYDDGSLLKLWKAQYQDSIDQVGLVHRKILSIPNPNLVHIVSNYQKYFYFASQNGTH</sequence>
<dbReference type="RefSeq" id="WP_047763006.1">
    <property type="nucleotide sequence ID" value="NZ_LAQL01000003.1"/>
</dbReference>
<accession>A0A0H2MHL3</accession>
<dbReference type="OrthoDB" id="547680at2"/>
<reference evidence="1 2" key="1">
    <citation type="submission" date="2015-03" db="EMBL/GenBank/DDBJ databases">
        <title>Genome Sequence of Kiloniella spongiae MEBiC09566, isolated from a marine sponge.</title>
        <authorList>
            <person name="Shao Z."/>
            <person name="Wang L."/>
            <person name="Li X."/>
        </authorList>
    </citation>
    <scope>NUCLEOTIDE SEQUENCE [LARGE SCALE GENOMIC DNA]</scope>
    <source>
        <strain evidence="1 2">MEBiC09566</strain>
    </source>
</reference>
<comment type="caution">
    <text evidence="1">The sequence shown here is derived from an EMBL/GenBank/DDBJ whole genome shotgun (WGS) entry which is preliminary data.</text>
</comment>
<dbReference type="EMBL" id="LAQL01000003">
    <property type="protein sequence ID" value="KLN61671.1"/>
    <property type="molecule type" value="Genomic_DNA"/>
</dbReference>
<dbReference type="STRING" id="1489064.WH96_04865"/>
<evidence type="ECO:0000313" key="2">
    <source>
        <dbReference type="Proteomes" id="UP000035444"/>
    </source>
</evidence>
<dbReference type="Proteomes" id="UP000035444">
    <property type="component" value="Unassembled WGS sequence"/>
</dbReference>
<organism evidence="1 2">
    <name type="scientific">Kiloniella spongiae</name>
    <dbReference type="NCBI Taxonomy" id="1489064"/>
    <lineage>
        <taxon>Bacteria</taxon>
        <taxon>Pseudomonadati</taxon>
        <taxon>Pseudomonadota</taxon>
        <taxon>Alphaproteobacteria</taxon>
        <taxon>Rhodospirillales</taxon>
        <taxon>Kiloniellaceae</taxon>
        <taxon>Kiloniella</taxon>
    </lineage>
</organism>
<evidence type="ECO:0008006" key="3">
    <source>
        <dbReference type="Google" id="ProtNLM"/>
    </source>
</evidence>
<name>A0A0H2MHL3_9PROT</name>
<gene>
    <name evidence="1" type="ORF">WH96_04865</name>
</gene>